<evidence type="ECO:0000313" key="3">
    <source>
        <dbReference type="EMBL" id="KFD20719.1"/>
    </source>
</evidence>
<dbReference type="InterPro" id="IPR037523">
    <property type="entry name" value="VOC_core"/>
</dbReference>
<dbReference type="CDD" id="cd08352">
    <property type="entry name" value="VOC_Bs_YwkD_like"/>
    <property type="match status" value="1"/>
</dbReference>
<comment type="caution">
    <text evidence="3">The sequence shown here is derived from an EMBL/GenBank/DDBJ whole genome shotgun (WGS) entry which is preliminary data.</text>
</comment>
<evidence type="ECO:0000256" key="1">
    <source>
        <dbReference type="ARBA" id="ARBA00022723"/>
    </source>
</evidence>
<dbReference type="AlphaFoldDB" id="A0A085JJS3"/>
<feature type="domain" description="VOC" evidence="2">
    <location>
        <begin position="7"/>
        <end position="130"/>
    </location>
</feature>
<protein>
    <recommendedName>
        <fullName evidence="2">VOC domain-containing protein</fullName>
    </recommendedName>
</protein>
<sequence length="130" mass="14622">MLPGLKGIHHIAIIASDYQKSRHFYCTVLGLTLLEETYRADRDSWKADLALEGHYAIELFSFPSPPARPNYPEATGLRHLAFSVENLRQAVIALEQQGVSCEPIRTDELTGKSFTFFADPDGLPLELYQL</sequence>
<evidence type="ECO:0000313" key="4">
    <source>
        <dbReference type="Proteomes" id="UP000028602"/>
    </source>
</evidence>
<dbReference type="EMBL" id="JMPR01000020">
    <property type="protein sequence ID" value="KFD20719.1"/>
    <property type="molecule type" value="Genomic_DNA"/>
</dbReference>
<reference evidence="3 4" key="1">
    <citation type="submission" date="2014-05" db="EMBL/GenBank/DDBJ databases">
        <title>ATOL: Assembling a taxonomically balanced genome-scale reconstruction of the evolutionary history of the Enterobacteriaceae.</title>
        <authorList>
            <person name="Plunkett G.III."/>
            <person name="Neeno-Eckwall E.C."/>
            <person name="Glasner J.D."/>
            <person name="Perna N.T."/>
        </authorList>
    </citation>
    <scope>NUCLEOTIDE SEQUENCE [LARGE SCALE GENOMIC DNA]</scope>
    <source>
        <strain evidence="3 4">ATCC 33301</strain>
    </source>
</reference>
<dbReference type="InterPro" id="IPR051332">
    <property type="entry name" value="Fosfomycin_Res_Enzymes"/>
</dbReference>
<gene>
    <name evidence="3" type="ORF">GTPT_1252</name>
</gene>
<dbReference type="eggNOG" id="COG0346">
    <property type="taxonomic scope" value="Bacteria"/>
</dbReference>
<name>A0A085JJS3_9GAMM</name>
<dbReference type="SUPFAM" id="SSF54593">
    <property type="entry name" value="Glyoxalase/Bleomycin resistance protein/Dihydroxybiphenyl dioxygenase"/>
    <property type="match status" value="1"/>
</dbReference>
<dbReference type="InterPro" id="IPR004360">
    <property type="entry name" value="Glyas_Fos-R_dOase_dom"/>
</dbReference>
<dbReference type="Gene3D" id="3.10.180.10">
    <property type="entry name" value="2,3-Dihydroxybiphenyl 1,2-Dioxygenase, domain 1"/>
    <property type="match status" value="1"/>
</dbReference>
<dbReference type="GO" id="GO:0046872">
    <property type="term" value="F:metal ion binding"/>
    <property type="evidence" value="ECO:0007669"/>
    <property type="project" value="UniProtKB-KW"/>
</dbReference>
<dbReference type="InterPro" id="IPR029068">
    <property type="entry name" value="Glyas_Bleomycin-R_OHBP_Dase"/>
</dbReference>
<keyword evidence="1" id="KW-0479">Metal-binding</keyword>
<dbReference type="Proteomes" id="UP000028602">
    <property type="component" value="Unassembled WGS sequence"/>
</dbReference>
<dbReference type="PANTHER" id="PTHR36113:SF6">
    <property type="entry name" value="FOSFOMYCIN RESISTANCE PROTEIN FOSX"/>
    <property type="match status" value="1"/>
</dbReference>
<dbReference type="NCBIfam" id="NF008551">
    <property type="entry name" value="PRK11478.1"/>
    <property type="match status" value="1"/>
</dbReference>
<dbReference type="RefSeq" id="WP_038011057.1">
    <property type="nucleotide sequence ID" value="NZ_ATMJ01000019.1"/>
</dbReference>
<accession>A0A085JJS3</accession>
<dbReference type="PANTHER" id="PTHR36113">
    <property type="entry name" value="LYASE, PUTATIVE-RELATED-RELATED"/>
    <property type="match status" value="1"/>
</dbReference>
<dbReference type="InterPro" id="IPR037478">
    <property type="entry name" value="YwkD-like_dom"/>
</dbReference>
<dbReference type="Pfam" id="PF00903">
    <property type="entry name" value="Glyoxalase"/>
    <property type="match status" value="1"/>
</dbReference>
<organism evidence="3 4">
    <name type="scientific">Tatumella ptyseos ATCC 33301</name>
    <dbReference type="NCBI Taxonomy" id="1005995"/>
    <lineage>
        <taxon>Bacteria</taxon>
        <taxon>Pseudomonadati</taxon>
        <taxon>Pseudomonadota</taxon>
        <taxon>Gammaproteobacteria</taxon>
        <taxon>Enterobacterales</taxon>
        <taxon>Erwiniaceae</taxon>
        <taxon>Tatumella</taxon>
    </lineage>
</organism>
<dbReference type="PROSITE" id="PS51819">
    <property type="entry name" value="VOC"/>
    <property type="match status" value="1"/>
</dbReference>
<evidence type="ECO:0000259" key="2">
    <source>
        <dbReference type="PROSITE" id="PS51819"/>
    </source>
</evidence>
<proteinExistence type="predicted"/>
<keyword evidence="4" id="KW-1185">Reference proteome</keyword>